<dbReference type="GO" id="GO:0008800">
    <property type="term" value="F:beta-lactamase activity"/>
    <property type="evidence" value="ECO:0007669"/>
    <property type="project" value="UniProtKB-UniRule"/>
</dbReference>
<dbReference type="EC" id="3.5.2.6" evidence="3 7"/>
<dbReference type="GO" id="GO:0017001">
    <property type="term" value="P:antibiotic catabolic process"/>
    <property type="evidence" value="ECO:0007669"/>
    <property type="project" value="InterPro"/>
</dbReference>
<dbReference type="EMBL" id="MG696102">
    <property type="protein sequence ID" value="AUT06980.1"/>
    <property type="molecule type" value="Genomic_DNA"/>
</dbReference>
<dbReference type="NCBIfam" id="NF000422">
    <property type="entry name" value="blaPDC"/>
    <property type="match status" value="1"/>
</dbReference>
<evidence type="ECO:0000256" key="4">
    <source>
        <dbReference type="ARBA" id="ARBA00022729"/>
    </source>
</evidence>
<dbReference type="AlphaFoldDB" id="A0A2I8ANM7"/>
<feature type="signal peptide" evidence="9">
    <location>
        <begin position="1"/>
        <end position="26"/>
    </location>
</feature>
<dbReference type="NCBIfam" id="NF033085">
    <property type="entry name" value="bla_class_C"/>
    <property type="match status" value="1"/>
</dbReference>
<evidence type="ECO:0000256" key="5">
    <source>
        <dbReference type="ARBA" id="ARBA00022801"/>
    </source>
</evidence>
<dbReference type="InterPro" id="IPR001466">
    <property type="entry name" value="Beta-lactam-related"/>
</dbReference>
<keyword evidence="5 7" id="KW-0378">Hydrolase</keyword>
<organism evidence="11">
    <name type="scientific">Pseudomonas aeruginosa</name>
    <dbReference type="NCBI Taxonomy" id="287"/>
    <lineage>
        <taxon>Bacteria</taxon>
        <taxon>Pseudomonadati</taxon>
        <taxon>Pseudomonadota</taxon>
        <taxon>Gammaproteobacteria</taxon>
        <taxon>Pseudomonadales</taxon>
        <taxon>Pseudomonadaceae</taxon>
        <taxon>Pseudomonas</taxon>
    </lineage>
</organism>
<proteinExistence type="inferred from homology"/>
<protein>
    <recommendedName>
        <fullName evidence="3 7">Beta-lactamase</fullName>
        <ecNumber evidence="3 7">3.5.2.6</ecNumber>
    </recommendedName>
</protein>
<feature type="domain" description="Beta-lactamase-related" evidence="10">
    <location>
        <begin position="38"/>
        <end position="393"/>
    </location>
</feature>
<feature type="chain" id="PRO_5014399796" description="Beta-lactamase" evidence="9">
    <location>
        <begin position="27"/>
        <end position="404"/>
    </location>
</feature>
<dbReference type="PROSITE" id="PS00336">
    <property type="entry name" value="BETA_LACTAMASE_C"/>
    <property type="match status" value="1"/>
</dbReference>
<dbReference type="Gene3D" id="3.40.710.10">
    <property type="entry name" value="DD-peptidase/beta-lactamase superfamily"/>
    <property type="match status" value="1"/>
</dbReference>
<dbReference type="SUPFAM" id="SSF56601">
    <property type="entry name" value="beta-lactamase/transpeptidase-like"/>
    <property type="match status" value="1"/>
</dbReference>
<comment type="similarity">
    <text evidence="2 7">Belongs to the class-C beta-lactamase family.</text>
</comment>
<dbReference type="CARD" id="ARO:3006621">
    <property type="molecule name" value="PDC-243"/>
    <property type="mechanism identifier" value="ARO:0001004"/>
    <property type="mechanism name" value="antibiotic inactivation"/>
</dbReference>
<evidence type="ECO:0000313" key="11">
    <source>
        <dbReference type="EMBL" id="AUT06980.1"/>
    </source>
</evidence>
<dbReference type="Pfam" id="PF00144">
    <property type="entry name" value="Beta-lactamase"/>
    <property type="match status" value="1"/>
</dbReference>
<sequence length="404" mass="44075">MRDTRFPCLCGIAASTLLFATTPAIAGEAPADRLKALVDAAVQPVMKANDIPGLAVAISLKGEPHYFSYGLASKEDGRQVTPETLFEIGSVSKTFIATLAGYALAQDKMRLDDRASQHWPALQGSRFDGISLLDLATYTAGGLPLQFPDSVQKDQAQIRDYYRQWQPTYAPGSQRLYSNPSIGLFGYLAARSLGQPFERLMEQQVFPALGLEQTHLDVPEAALAQYAQGYGKDDRPLRAGPGPLRAGPGPLDAEGYRVKTSAADLLRFVDANLHPERLDRPWAQALDATHRGYYKVGDMTQGLGWEAYDWPISLKRLQAGNSTPMALQPHRIARLPAPQALEGQRLLNKTGSTNGFGAYVAFVPGRDLGLVILANRNYPNAERVKIAYAILSGLEQQGKVPLKR</sequence>
<dbReference type="FunFam" id="3.40.710.10:FF:000012">
    <property type="entry name" value="Beta-lactamase"/>
    <property type="match status" value="1"/>
</dbReference>
<feature type="region of interest" description="Disordered" evidence="8">
    <location>
        <begin position="232"/>
        <end position="253"/>
    </location>
</feature>
<keyword evidence="4 9" id="KW-0732">Signal</keyword>
<name>A0A2I8ANM7_PSEAI</name>
<evidence type="ECO:0000256" key="1">
    <source>
        <dbReference type="ARBA" id="ARBA00001526"/>
    </source>
</evidence>
<comment type="catalytic activity">
    <reaction evidence="1 7">
        <text>a beta-lactam + H2O = a substituted beta-amino acid</text>
        <dbReference type="Rhea" id="RHEA:20401"/>
        <dbReference type="ChEBI" id="CHEBI:15377"/>
        <dbReference type="ChEBI" id="CHEBI:35627"/>
        <dbReference type="ChEBI" id="CHEBI:140347"/>
        <dbReference type="EC" id="3.5.2.6"/>
    </reaction>
</comment>
<dbReference type="InterPro" id="IPR012338">
    <property type="entry name" value="Beta-lactam/transpept-like"/>
</dbReference>
<dbReference type="PANTHER" id="PTHR46825">
    <property type="entry name" value="D-ALANYL-D-ALANINE-CARBOXYPEPTIDASE/ENDOPEPTIDASE AMPH"/>
    <property type="match status" value="1"/>
</dbReference>
<dbReference type="RefSeq" id="WP_104009840.1">
    <property type="nucleotide sequence ID" value="NG_056398.1"/>
</dbReference>
<evidence type="ECO:0000259" key="10">
    <source>
        <dbReference type="Pfam" id="PF00144"/>
    </source>
</evidence>
<dbReference type="PANTHER" id="PTHR46825:SF8">
    <property type="entry name" value="BETA-LACTAMASE-RELATED"/>
    <property type="match status" value="1"/>
</dbReference>
<feature type="compositionally biased region" description="Low complexity" evidence="8">
    <location>
        <begin position="238"/>
        <end position="253"/>
    </location>
</feature>
<evidence type="ECO:0000256" key="2">
    <source>
        <dbReference type="ARBA" id="ARBA00007840"/>
    </source>
</evidence>
<keyword evidence="6 7" id="KW-0046">Antibiotic resistance</keyword>
<accession>A0A2I8ANM7</accession>
<dbReference type="InterPro" id="IPR058164">
    <property type="entry name" value="AmpC_pseudomonas"/>
</dbReference>
<evidence type="ECO:0000256" key="8">
    <source>
        <dbReference type="SAM" id="MobiDB-lite"/>
    </source>
</evidence>
<evidence type="ECO:0000256" key="7">
    <source>
        <dbReference type="RuleBase" id="RU361140"/>
    </source>
</evidence>
<evidence type="ECO:0000256" key="9">
    <source>
        <dbReference type="SAM" id="SignalP"/>
    </source>
</evidence>
<dbReference type="InterPro" id="IPR001586">
    <property type="entry name" value="Beta-lactam_class-C_AS"/>
</dbReference>
<evidence type="ECO:0000256" key="6">
    <source>
        <dbReference type="ARBA" id="ARBA00023251"/>
    </source>
</evidence>
<evidence type="ECO:0000256" key="3">
    <source>
        <dbReference type="ARBA" id="ARBA00012865"/>
    </source>
</evidence>
<reference evidence="11" key="1">
    <citation type="submission" date="2017-12" db="EMBL/GenBank/DDBJ databases">
        <title>Novel class C beta-lactamase, Pseudomonas-derived cephalosporinase (PDC).</title>
        <authorList>
            <person name="Bour M."/>
            <person name="Plesiat P."/>
        </authorList>
    </citation>
    <scope>NUCLEOTIDE SEQUENCE</scope>
    <source>
        <strain evidence="11">174676</strain>
    </source>
</reference>
<dbReference type="InterPro" id="IPR058136">
    <property type="entry name" value="AmpC"/>
</dbReference>
<dbReference type="InterPro" id="IPR050491">
    <property type="entry name" value="AmpC-like"/>
</dbReference>
<dbReference type="GO" id="GO:0046677">
    <property type="term" value="P:response to antibiotic"/>
    <property type="evidence" value="ECO:0007669"/>
    <property type="project" value="UniProtKB-UniRule"/>
</dbReference>
<gene>
    <name evidence="11" type="primary">blaPDC</name>
</gene>
<dbReference type="GO" id="GO:0030288">
    <property type="term" value="C:outer membrane-bounded periplasmic space"/>
    <property type="evidence" value="ECO:0007669"/>
    <property type="project" value="InterPro"/>
</dbReference>